<proteinExistence type="predicted"/>
<gene>
    <name evidence="1" type="ORF">EV356DRAFT_576298</name>
</gene>
<dbReference type="Proteomes" id="UP000800092">
    <property type="component" value="Unassembled WGS sequence"/>
</dbReference>
<dbReference type="InterPro" id="IPR036396">
    <property type="entry name" value="Cyt_P450_sf"/>
</dbReference>
<dbReference type="GO" id="GO:0016705">
    <property type="term" value="F:oxidoreductase activity, acting on paired donors, with incorporation or reduction of molecular oxygen"/>
    <property type="evidence" value="ECO:0007669"/>
    <property type="project" value="InterPro"/>
</dbReference>
<dbReference type="OrthoDB" id="3944737at2759"/>
<organism evidence="1 2">
    <name type="scientific">Viridothelium virens</name>
    <name type="common">Speckled blister lichen</name>
    <name type="synonym">Trypethelium virens</name>
    <dbReference type="NCBI Taxonomy" id="1048519"/>
    <lineage>
        <taxon>Eukaryota</taxon>
        <taxon>Fungi</taxon>
        <taxon>Dikarya</taxon>
        <taxon>Ascomycota</taxon>
        <taxon>Pezizomycotina</taxon>
        <taxon>Dothideomycetes</taxon>
        <taxon>Dothideomycetes incertae sedis</taxon>
        <taxon>Trypetheliales</taxon>
        <taxon>Trypetheliaceae</taxon>
        <taxon>Viridothelium</taxon>
    </lineage>
</organism>
<dbReference type="AlphaFoldDB" id="A0A6A6HBI6"/>
<evidence type="ECO:0000313" key="1">
    <source>
        <dbReference type="EMBL" id="KAF2234843.1"/>
    </source>
</evidence>
<dbReference type="GO" id="GO:0020037">
    <property type="term" value="F:heme binding"/>
    <property type="evidence" value="ECO:0007669"/>
    <property type="project" value="InterPro"/>
</dbReference>
<dbReference type="Gene3D" id="1.10.630.10">
    <property type="entry name" value="Cytochrome P450"/>
    <property type="match status" value="1"/>
</dbReference>
<dbReference type="EMBL" id="ML991795">
    <property type="protein sequence ID" value="KAF2234843.1"/>
    <property type="molecule type" value="Genomic_DNA"/>
</dbReference>
<dbReference type="SUPFAM" id="SSF48264">
    <property type="entry name" value="Cytochrome P450"/>
    <property type="match status" value="1"/>
</dbReference>
<evidence type="ECO:0000313" key="2">
    <source>
        <dbReference type="Proteomes" id="UP000800092"/>
    </source>
</evidence>
<protein>
    <recommendedName>
        <fullName evidence="3">Cytochrome P450</fullName>
    </recommendedName>
</protein>
<reference evidence="1" key="1">
    <citation type="journal article" date="2020" name="Stud. Mycol.">
        <title>101 Dothideomycetes genomes: a test case for predicting lifestyles and emergence of pathogens.</title>
        <authorList>
            <person name="Haridas S."/>
            <person name="Albert R."/>
            <person name="Binder M."/>
            <person name="Bloem J."/>
            <person name="Labutti K."/>
            <person name="Salamov A."/>
            <person name="Andreopoulos B."/>
            <person name="Baker S."/>
            <person name="Barry K."/>
            <person name="Bills G."/>
            <person name="Bluhm B."/>
            <person name="Cannon C."/>
            <person name="Castanera R."/>
            <person name="Culley D."/>
            <person name="Daum C."/>
            <person name="Ezra D."/>
            <person name="Gonzalez J."/>
            <person name="Henrissat B."/>
            <person name="Kuo A."/>
            <person name="Liang C."/>
            <person name="Lipzen A."/>
            <person name="Lutzoni F."/>
            <person name="Magnuson J."/>
            <person name="Mondo S."/>
            <person name="Nolan M."/>
            <person name="Ohm R."/>
            <person name="Pangilinan J."/>
            <person name="Park H.-J."/>
            <person name="Ramirez L."/>
            <person name="Alfaro M."/>
            <person name="Sun H."/>
            <person name="Tritt A."/>
            <person name="Yoshinaga Y."/>
            <person name="Zwiers L.-H."/>
            <person name="Turgeon B."/>
            <person name="Goodwin S."/>
            <person name="Spatafora J."/>
            <person name="Crous P."/>
            <person name="Grigoriev I."/>
        </authorList>
    </citation>
    <scope>NUCLEOTIDE SEQUENCE</scope>
    <source>
        <strain evidence="1">Tuck. ex Michener</strain>
    </source>
</reference>
<dbReference type="GO" id="GO:0004497">
    <property type="term" value="F:monooxygenase activity"/>
    <property type="evidence" value="ECO:0007669"/>
    <property type="project" value="InterPro"/>
</dbReference>
<name>A0A6A6HBI6_VIRVR</name>
<dbReference type="GO" id="GO:0005506">
    <property type="term" value="F:iron ion binding"/>
    <property type="evidence" value="ECO:0007669"/>
    <property type="project" value="InterPro"/>
</dbReference>
<keyword evidence="2" id="KW-1185">Reference proteome</keyword>
<accession>A0A6A6HBI6</accession>
<evidence type="ECO:0008006" key="3">
    <source>
        <dbReference type="Google" id="ProtNLM"/>
    </source>
</evidence>
<sequence>MAKETLLSYLKRDHPTLWRFGNTSSSTTMTKSPGWRPPSIYPWDEFNYDTLQRMSGRLLYSILRKPLNKDLPQFSPIPAMFRTISDEDSLDSLLIKWTQSVVSEALAVVHEQHPAMNEFHARMARGGQASFFNLSSQRQRPDRAGVRLRSCDNDNDPDLRMPTVVLPGDTKLSEKWKSEKIPLGEIKESQSNDLGILPVMQIFRYCISANTRYGFLITDEELDCIRVRPNDQSKTGGVRTLGYRPEQQTKTAGYLQYKAIKWNTNDSDGLTVNLALWWIHLLAAHESKIDFSYSPLDEAMSSLSRNIHPSEDICLEEQTESRTNATQSPATMITDDDKFLHSFDSSGDPSTASVASSAIAAFRKNAVENSKTGNFSLWLGKNHVVGILGEEACKMYLDSGSLSLIKGIILIGHGPDLIPSRLTVVHDIWKPAFSNGGIYAKHLLLDLQKSERLVKRVPRVTKDARNAFEAMTNNPSGVANPARLITGTNAGILFGTMLKIVAHHPEWQENTPARLNPTGSFPSIDHCYKKAIRMWVAFPMGRLPMGRLNDTPDPMSIPGTDEVIPPGSFAYYSAIGVHYNEELSPNACCGTQSASAKAARIIGWGQDHHPCVGMRWAKLQQNIILAYALALYKWSGCDANGEPNPHFAQPTTALNELAPMLP</sequence>